<dbReference type="GO" id="GO:0051607">
    <property type="term" value="P:defense response to virus"/>
    <property type="evidence" value="ECO:0007669"/>
    <property type="project" value="UniProtKB-KW"/>
</dbReference>
<name>A0AAJ1T5I2_9BACI</name>
<dbReference type="CDD" id="cd21140">
    <property type="entry name" value="Cas6_I-like"/>
    <property type="match status" value="1"/>
</dbReference>
<accession>A0AAJ1T5I2</accession>
<evidence type="ECO:0000259" key="2">
    <source>
        <dbReference type="Pfam" id="PF01881"/>
    </source>
</evidence>
<protein>
    <submittedName>
        <fullName evidence="3">CRISPR-associated endoribonuclease Cas6</fullName>
        <ecNumber evidence="3">3.1.-.-</ecNumber>
    </submittedName>
</protein>
<organism evidence="3 4">
    <name type="scientific">Oikeobacillus pervagus</name>
    <dbReference type="NCBI Taxonomy" id="1325931"/>
    <lineage>
        <taxon>Bacteria</taxon>
        <taxon>Bacillati</taxon>
        <taxon>Bacillota</taxon>
        <taxon>Bacilli</taxon>
        <taxon>Bacillales</taxon>
        <taxon>Bacillaceae</taxon>
        <taxon>Oikeobacillus</taxon>
    </lineage>
</organism>
<dbReference type="InterPro" id="IPR010156">
    <property type="entry name" value="CRISPR-assoc_prot_Cas6"/>
</dbReference>
<gene>
    <name evidence="3" type="ORF">J2S13_002034</name>
</gene>
<dbReference type="InterPro" id="IPR045747">
    <property type="entry name" value="CRISPR-assoc_prot_Cas6_N_sf"/>
</dbReference>
<dbReference type="Pfam" id="PF01881">
    <property type="entry name" value="Cas_Cas6_C"/>
    <property type="match status" value="1"/>
</dbReference>
<dbReference type="NCBIfam" id="TIGR01877">
    <property type="entry name" value="cas_cas6"/>
    <property type="match status" value="1"/>
</dbReference>
<keyword evidence="1" id="KW-0051">Antiviral defense</keyword>
<evidence type="ECO:0000256" key="1">
    <source>
        <dbReference type="ARBA" id="ARBA00023118"/>
    </source>
</evidence>
<proteinExistence type="predicted"/>
<dbReference type="InterPro" id="IPR049435">
    <property type="entry name" value="Cas_Cas6_C"/>
</dbReference>
<dbReference type="PANTHER" id="PTHR36984:SF3">
    <property type="entry name" value="CRISPR-ASSOCIATED ENDORIBONUCLEASE CAS6"/>
    <property type="match status" value="1"/>
</dbReference>
<sequence length="243" mass="27958">MRISVDLKTSKIPLSYRMMVVSLIKEAVRKGDERLYERLYYSSLSQPKPYTFSVYLSNFKKEGDTFLVDYVTVTISSSDTIFMVHLLNGLQQMDKHFYQDSDFQVGKIQVLKERSIISNRVVFTTLSPFLVENEKGKPLLITDDEFEKELNSIVNRQFISLYGRSLYQPIKIIAHRLKKQVIQETNSGAKGQVLFFTAQKGQLLLEGNIKDLHLLYQDGMSLRKSQGFGTLEVIRSDDSNSCK</sequence>
<reference evidence="3" key="1">
    <citation type="submission" date="2023-07" db="EMBL/GenBank/DDBJ databases">
        <title>Genomic Encyclopedia of Type Strains, Phase IV (KMG-IV): sequencing the most valuable type-strain genomes for metagenomic binning, comparative biology and taxonomic classification.</title>
        <authorList>
            <person name="Goeker M."/>
        </authorList>
    </citation>
    <scope>NUCLEOTIDE SEQUENCE</scope>
    <source>
        <strain evidence="3">DSM 23947</strain>
    </source>
</reference>
<dbReference type="Gene3D" id="3.30.70.1900">
    <property type="match status" value="1"/>
</dbReference>
<evidence type="ECO:0000313" key="3">
    <source>
        <dbReference type="EMBL" id="MDQ0215616.1"/>
    </source>
</evidence>
<comment type="caution">
    <text evidence="3">The sequence shown here is derived from an EMBL/GenBank/DDBJ whole genome shotgun (WGS) entry which is preliminary data.</text>
</comment>
<dbReference type="AlphaFoldDB" id="A0AAJ1T5I2"/>
<keyword evidence="4" id="KW-1185">Reference proteome</keyword>
<dbReference type="GO" id="GO:0016788">
    <property type="term" value="F:hydrolase activity, acting on ester bonds"/>
    <property type="evidence" value="ECO:0007669"/>
    <property type="project" value="InterPro"/>
</dbReference>
<dbReference type="PANTHER" id="PTHR36984">
    <property type="entry name" value="CRISPR-ASSOCIATED ENDORIBONUCLEASE CAS6 1"/>
    <property type="match status" value="1"/>
</dbReference>
<evidence type="ECO:0000313" key="4">
    <source>
        <dbReference type="Proteomes" id="UP001237207"/>
    </source>
</evidence>
<dbReference type="RefSeq" id="WP_307257613.1">
    <property type="nucleotide sequence ID" value="NZ_JAUSUC010000023.1"/>
</dbReference>
<dbReference type="EMBL" id="JAUSUC010000023">
    <property type="protein sequence ID" value="MDQ0215616.1"/>
    <property type="molecule type" value="Genomic_DNA"/>
</dbReference>
<dbReference type="EC" id="3.1.-.-" evidence="3"/>
<keyword evidence="3" id="KW-0378">Hydrolase</keyword>
<feature type="domain" description="CRISPR associated protein Cas6 C-terminal" evidence="2">
    <location>
        <begin position="112"/>
        <end position="233"/>
    </location>
</feature>
<dbReference type="Gene3D" id="3.30.70.1890">
    <property type="match status" value="1"/>
</dbReference>
<dbReference type="Proteomes" id="UP001237207">
    <property type="component" value="Unassembled WGS sequence"/>
</dbReference>